<dbReference type="InterPro" id="IPR038740">
    <property type="entry name" value="BioF2-like_GNAT_dom"/>
</dbReference>
<dbReference type="EMBL" id="CP007152">
    <property type="protein sequence ID" value="AHI33262.1"/>
    <property type="molecule type" value="Genomic_DNA"/>
</dbReference>
<evidence type="ECO:0000313" key="3">
    <source>
        <dbReference type="Proteomes" id="UP000035081"/>
    </source>
</evidence>
<protein>
    <recommendedName>
        <fullName evidence="1">BioF2-like acetyltransferase domain-containing protein</fullName>
    </recommendedName>
</protein>
<reference evidence="2 3" key="1">
    <citation type="journal article" date="2014" name="Genome Announc.">
        <title>Draft Genome Sequences of Marinobacter similis A3d10T and Marinobacter salarius R9SW1T.</title>
        <authorList>
            <person name="Ivanova E.P."/>
            <person name="Ng H.J."/>
            <person name="Webb H.K."/>
            <person name="Feng G."/>
            <person name="Oshima K."/>
            <person name="Hattori M."/>
            <person name="Ohkuma M."/>
            <person name="Sergeev A.F."/>
            <person name="Mikhailov V.V."/>
            <person name="Crawford R.J."/>
            <person name="Sawabe T."/>
        </authorList>
    </citation>
    <scope>NUCLEOTIDE SEQUENCE [LARGE SCALE GENOMIC DNA]</scope>
    <source>
        <strain evidence="3">A3d10 and R9SW1</strain>
    </source>
</reference>
<evidence type="ECO:0000259" key="1">
    <source>
        <dbReference type="Pfam" id="PF13480"/>
    </source>
</evidence>
<evidence type="ECO:0000313" key="2">
    <source>
        <dbReference type="EMBL" id="AHI33262.1"/>
    </source>
</evidence>
<accession>W5YVI7</accession>
<dbReference type="KEGG" id="msr:AU15_15275"/>
<dbReference type="Pfam" id="PF13480">
    <property type="entry name" value="Acetyltransf_6"/>
    <property type="match status" value="1"/>
</dbReference>
<feature type="domain" description="BioF2-like acetyltransferase" evidence="1">
    <location>
        <begin position="155"/>
        <end position="296"/>
    </location>
</feature>
<dbReference type="InterPro" id="IPR016181">
    <property type="entry name" value="Acyl_CoA_acyltransferase"/>
</dbReference>
<gene>
    <name evidence="2" type="ORF">AU15_15275</name>
</gene>
<dbReference type="HOGENOM" id="CLU_849420_0_0_6"/>
<dbReference type="Gene3D" id="3.40.630.30">
    <property type="match status" value="1"/>
</dbReference>
<proteinExistence type="predicted"/>
<dbReference type="SUPFAM" id="SSF55729">
    <property type="entry name" value="Acyl-CoA N-acyltransferases (Nat)"/>
    <property type="match status" value="1"/>
</dbReference>
<name>W5YVI7_9GAMM</name>
<sequence length="327" mass="37232">MSIFQTDAWQNAWWREWGQTRGFQLLEQGGSGASGVYIDKYLLKGLIPLRCLQFVGTNYRRISTPRTEYNSFVCSKETFDQGAGRLERLLSSCGWSEAVFRDVIKQSPEALHLQNLAHKAGWSYRVVDSDVAYSIETTGSFDNYLSALGPNTRLRLFNRRKVLEICGELSFADAWPDSPDDFFNALNAFHVERWGQPCFSARSLRFHKDFLTHVVEEGGVPDLSIMRCDGTAVSVLYNVHYRGRCYNLQSGYQQDFHPKLALGTLHLGYSIEEAFENAGIADFDLLAGSGKNEDYKARLATHAEPLISFMLVRSRIFRYLYRIKPGN</sequence>
<dbReference type="Proteomes" id="UP000035081">
    <property type="component" value="Chromosome"/>
</dbReference>
<dbReference type="AlphaFoldDB" id="W5YVI7"/>
<organism evidence="2 3">
    <name type="scientific">Marinobacter salarius</name>
    <dbReference type="NCBI Taxonomy" id="1420917"/>
    <lineage>
        <taxon>Bacteria</taxon>
        <taxon>Pseudomonadati</taxon>
        <taxon>Pseudomonadota</taxon>
        <taxon>Gammaproteobacteria</taxon>
        <taxon>Pseudomonadales</taxon>
        <taxon>Marinobacteraceae</taxon>
        <taxon>Marinobacter</taxon>
    </lineage>
</organism>